<keyword evidence="2" id="KW-0808">Transferase</keyword>
<dbReference type="RefSeq" id="WP_258383803.1">
    <property type="nucleotide sequence ID" value="NZ_CP091430.1"/>
</dbReference>
<name>A0ABY5S2P1_9BACL</name>
<dbReference type="Gene3D" id="3.40.50.150">
    <property type="entry name" value="Vaccinia Virus protein VP39"/>
    <property type="match status" value="1"/>
</dbReference>
<evidence type="ECO:0000259" key="1">
    <source>
        <dbReference type="Pfam" id="PF13649"/>
    </source>
</evidence>
<dbReference type="InterPro" id="IPR041698">
    <property type="entry name" value="Methyltransf_25"/>
</dbReference>
<dbReference type="GO" id="GO:0008168">
    <property type="term" value="F:methyltransferase activity"/>
    <property type="evidence" value="ECO:0007669"/>
    <property type="project" value="UniProtKB-KW"/>
</dbReference>
<dbReference type="EMBL" id="CP091430">
    <property type="protein sequence ID" value="UVI27713.1"/>
    <property type="molecule type" value="Genomic_DNA"/>
</dbReference>
<dbReference type="CDD" id="cd02440">
    <property type="entry name" value="AdoMet_MTases"/>
    <property type="match status" value="1"/>
</dbReference>
<dbReference type="SUPFAM" id="SSF53335">
    <property type="entry name" value="S-adenosyl-L-methionine-dependent methyltransferases"/>
    <property type="match status" value="1"/>
</dbReference>
<keyword evidence="2" id="KW-0489">Methyltransferase</keyword>
<accession>A0ABY5S2P1</accession>
<dbReference type="GO" id="GO:0032259">
    <property type="term" value="P:methylation"/>
    <property type="evidence" value="ECO:0007669"/>
    <property type="project" value="UniProtKB-KW"/>
</dbReference>
<dbReference type="Pfam" id="PF13649">
    <property type="entry name" value="Methyltransf_25"/>
    <property type="match status" value="1"/>
</dbReference>
<dbReference type="PANTHER" id="PTHR43591">
    <property type="entry name" value="METHYLTRANSFERASE"/>
    <property type="match status" value="1"/>
</dbReference>
<evidence type="ECO:0000313" key="3">
    <source>
        <dbReference type="Proteomes" id="UP001057877"/>
    </source>
</evidence>
<feature type="domain" description="Methyltransferase" evidence="1">
    <location>
        <begin position="63"/>
        <end position="159"/>
    </location>
</feature>
<protein>
    <submittedName>
        <fullName evidence="2">Methyltransferase domain-containing protein</fullName>
    </submittedName>
</protein>
<gene>
    <name evidence="2" type="ORF">L1F29_19830</name>
</gene>
<proteinExistence type="predicted"/>
<evidence type="ECO:0000313" key="2">
    <source>
        <dbReference type="EMBL" id="UVI27713.1"/>
    </source>
</evidence>
<keyword evidence="3" id="KW-1185">Reference proteome</keyword>
<dbReference type="InterPro" id="IPR029063">
    <property type="entry name" value="SAM-dependent_MTases_sf"/>
</dbReference>
<dbReference type="PANTHER" id="PTHR43591:SF24">
    <property type="entry name" value="2-METHOXY-6-POLYPRENYL-1,4-BENZOQUINOL METHYLASE, MITOCHONDRIAL"/>
    <property type="match status" value="1"/>
</dbReference>
<organism evidence="2 3">
    <name type="scientific">Paenibacillus spongiae</name>
    <dbReference type="NCBI Taxonomy" id="2909671"/>
    <lineage>
        <taxon>Bacteria</taxon>
        <taxon>Bacillati</taxon>
        <taxon>Bacillota</taxon>
        <taxon>Bacilli</taxon>
        <taxon>Bacillales</taxon>
        <taxon>Paenibacillaceae</taxon>
        <taxon>Paenibacillus</taxon>
    </lineage>
</organism>
<dbReference type="Proteomes" id="UP001057877">
    <property type="component" value="Chromosome"/>
</dbReference>
<sequence>MNRLMKKELLDGIDGEDSVDSAELEHSLKEVWQVNRYLGGNPALFVHLKRLIREAEPDRPIRILDVATGLADIPLAIVRWAESRQLHITVTGIDIHPRIVQLAADRTKEARAIRIDTGDGRQLPYEDGSFDIVFSNLALHHMDEDGAVRMLQEMRRVARIGWIVTDLQRHPAAYGAAKLLARFVWRSPVTRHDGPLSVLRSFTAKEAGELLARAGLQAEVRKHFPFRLAMIGRA</sequence>
<reference evidence="2" key="1">
    <citation type="submission" date="2022-01" db="EMBL/GenBank/DDBJ databases">
        <title>Paenibacillus spongiae sp. nov., isolated from marine sponge.</title>
        <authorList>
            <person name="Li Z."/>
            <person name="Zhang M."/>
        </authorList>
    </citation>
    <scope>NUCLEOTIDE SEQUENCE</scope>
    <source>
        <strain evidence="2">PHS-Z3</strain>
    </source>
</reference>